<accession>A0A0F5PPY6</accession>
<comment type="caution">
    <text evidence="3">The sequence shown here is derived from an EMBL/GenBank/DDBJ whole genome shotgun (WGS) entry which is preliminary data.</text>
</comment>
<protein>
    <recommendedName>
        <fullName evidence="1">UPF0597 protein CDSM653_00261</fullName>
    </recommendedName>
</protein>
<dbReference type="EMBL" id="ABXP02000027">
    <property type="protein sequence ID" value="KKC30688.1"/>
    <property type="molecule type" value="Genomic_DNA"/>
</dbReference>
<evidence type="ECO:0000313" key="3">
    <source>
        <dbReference type="EMBL" id="KKC30688.1"/>
    </source>
</evidence>
<proteinExistence type="inferred from homology"/>
<dbReference type="PANTHER" id="PTHR30501">
    <property type="entry name" value="UPF0597 PROTEIN YHAM"/>
    <property type="match status" value="1"/>
</dbReference>
<feature type="domain" description="Serine dehydratase-like alpha subunit" evidence="2">
    <location>
        <begin position="98"/>
        <end position="427"/>
    </location>
</feature>
<dbReference type="InterPro" id="IPR021144">
    <property type="entry name" value="UPF0597"/>
</dbReference>
<dbReference type="Proteomes" id="UP000010146">
    <property type="component" value="Unassembled WGS sequence"/>
</dbReference>
<dbReference type="GO" id="GO:0080146">
    <property type="term" value="F:L-cysteine desulfhydrase activity"/>
    <property type="evidence" value="ECO:0007669"/>
    <property type="project" value="TreeGrafter"/>
</dbReference>
<comment type="similarity">
    <text evidence="1">Belongs to the UPF0597 family.</text>
</comment>
<evidence type="ECO:0000256" key="1">
    <source>
        <dbReference type="HAMAP-Rule" id="MF_01845"/>
    </source>
</evidence>
<dbReference type="HAMAP" id="MF_01845">
    <property type="entry name" value="UPF0597"/>
    <property type="match status" value="1"/>
</dbReference>
<evidence type="ECO:0000259" key="2">
    <source>
        <dbReference type="Pfam" id="PF03313"/>
    </source>
</evidence>
<sequence length="434" mass="46729">MRVNKTFGVISMRKDLLILTDILKANVAPALGCTEPGAVAYAVSKAREILGEEPREVYVAVDRDILKNGMFVSIPGTKEKGLVFAAALALVCGKSEYKLEALREATEEDIKKAHEIVNRKAVKIVLEKDAEGLYIKASVVGDKHRATVIVKNAHDNIVYEERDGVVLKAEEENLKEDKSWLKAKIKEFTIEDFLDYCDSVDFKEIEFIGEGIEVNKKIAYAGLNEEVGVGIGKMLKRQIRDEESLAKALTAAASEARMSGYPLPVMSSAGSGNHGLVAILPIAIIGEERGYDREKIIRAITLSHLLTAYVKAYIGVLSPICGCGVAAGVGMSAGLTYLLGGSRKQIKGAVSNMLAGLSGMICDGAKIGCAYKLSISVTAALEASKFAMENIFIPSDNGILGNTAEESIKNLGRISVEGMKNADDVILDIMLKKQ</sequence>
<reference evidence="4" key="3">
    <citation type="submission" date="2015-02" db="EMBL/GenBank/DDBJ databases">
        <title>Genome analysis of three genomes within the thermophilic hydrogenogenic bacterial species Caldanaerobacter subterraneus.</title>
        <authorList>
            <person name="Sant'Anna F.H."/>
            <person name="Lebedinsky A."/>
            <person name="Sokolova T."/>
            <person name="Robb F.T."/>
            <person name="Gonzalez J.M."/>
        </authorList>
    </citation>
    <scope>NUCLEOTIDE SEQUENCE [LARGE SCALE GENOMIC DNA]</scope>
    <source>
        <strain evidence="4">DSM 12653</strain>
    </source>
</reference>
<gene>
    <name evidence="3" type="ORF">CDSM653_00261</name>
</gene>
<organism evidence="3 4">
    <name type="scientific">Caldanaerobacter subterraneus subsp. pacificus DSM 12653</name>
    <dbReference type="NCBI Taxonomy" id="391606"/>
    <lineage>
        <taxon>Bacteria</taxon>
        <taxon>Bacillati</taxon>
        <taxon>Bacillota</taxon>
        <taxon>Clostridia</taxon>
        <taxon>Thermoanaerobacterales</taxon>
        <taxon>Thermoanaerobacteraceae</taxon>
        <taxon>Caldanaerobacter</taxon>
    </lineage>
</organism>
<name>A0A0F5PPY6_9THEO</name>
<evidence type="ECO:0000313" key="4">
    <source>
        <dbReference type="Proteomes" id="UP000010146"/>
    </source>
</evidence>
<dbReference type="GO" id="GO:0019450">
    <property type="term" value="P:L-cysteine catabolic process to pyruvate"/>
    <property type="evidence" value="ECO:0007669"/>
    <property type="project" value="TreeGrafter"/>
</dbReference>
<dbReference type="AlphaFoldDB" id="A0A0F5PPY6"/>
<dbReference type="PANTHER" id="PTHR30501:SF2">
    <property type="entry name" value="UPF0597 PROTEIN YHAM"/>
    <property type="match status" value="1"/>
</dbReference>
<dbReference type="PIRSF" id="PIRSF006054">
    <property type="entry name" value="UCP006054"/>
    <property type="match status" value="1"/>
</dbReference>
<dbReference type="Pfam" id="PF03313">
    <property type="entry name" value="SDH_alpha"/>
    <property type="match status" value="1"/>
</dbReference>
<reference evidence="3 4" key="2">
    <citation type="journal article" date="2015" name="BMC Genomics">
        <title>Analysis of three genomes within the thermophilic bacterial species Caldanaerobacter subterraneus with a focus on carbon monoxide dehydrogenase evolution and hydrolase diversity.</title>
        <authorList>
            <person name="Sant'Anna F.H."/>
            <person name="Lebedinsky A.V."/>
            <person name="Sokolova T.G."/>
            <person name="Robb F.T."/>
            <person name="Gonzalez J.M."/>
        </authorList>
    </citation>
    <scope>NUCLEOTIDE SEQUENCE [LARGE SCALE GENOMIC DNA]</scope>
    <source>
        <strain evidence="3 4">DSM 12653</strain>
    </source>
</reference>
<dbReference type="InterPro" id="IPR005130">
    <property type="entry name" value="Ser_deHydtase-like_asu"/>
</dbReference>
<reference evidence="3 4" key="1">
    <citation type="submission" date="2008-07" db="EMBL/GenBank/DDBJ databases">
        <authorList>
            <person name="Gonzalez J."/>
            <person name="Sokolova T."/>
            <person name="Ferriera S."/>
            <person name="Johnson J."/>
            <person name="Kravitz S."/>
            <person name="Beeson K."/>
            <person name="Sutton G."/>
            <person name="Rogers Y.-H."/>
            <person name="Friedman R."/>
            <person name="Frazier M."/>
            <person name="Venter J.C."/>
        </authorList>
    </citation>
    <scope>NUCLEOTIDE SEQUENCE [LARGE SCALE GENOMIC DNA]</scope>
    <source>
        <strain evidence="3 4">DSM 12653</strain>
    </source>
</reference>